<dbReference type="InterPro" id="IPR024775">
    <property type="entry name" value="DinB-like"/>
</dbReference>
<dbReference type="STRING" id="1792845.BC343_07795"/>
<dbReference type="OrthoDB" id="1495892at2"/>
<reference evidence="2 3" key="1">
    <citation type="submission" date="2016-07" db="EMBL/GenBank/DDBJ databases">
        <title>Genomic analysis of zinc-resistant bacterium Mucilaginibacter pedocola TBZ30.</title>
        <authorList>
            <person name="Huang J."/>
            <person name="Tang J."/>
        </authorList>
    </citation>
    <scope>NUCLEOTIDE SEQUENCE [LARGE SCALE GENOMIC DNA]</scope>
    <source>
        <strain evidence="2 3">TBZ30</strain>
    </source>
</reference>
<evidence type="ECO:0000259" key="1">
    <source>
        <dbReference type="Pfam" id="PF12867"/>
    </source>
</evidence>
<dbReference type="InterPro" id="IPR034660">
    <property type="entry name" value="DinB/YfiT-like"/>
</dbReference>
<accession>A0A1S9PC82</accession>
<dbReference type="AlphaFoldDB" id="A0A1S9PC82"/>
<feature type="domain" description="DinB-like" evidence="1">
    <location>
        <begin position="10"/>
        <end position="166"/>
    </location>
</feature>
<evidence type="ECO:0000313" key="2">
    <source>
        <dbReference type="EMBL" id="OOQ58560.1"/>
    </source>
</evidence>
<proteinExistence type="predicted"/>
<keyword evidence="3" id="KW-1185">Reference proteome</keyword>
<gene>
    <name evidence="2" type="ORF">BC343_07795</name>
</gene>
<protein>
    <recommendedName>
        <fullName evidence="1">DinB-like domain-containing protein</fullName>
    </recommendedName>
</protein>
<dbReference type="SUPFAM" id="SSF109854">
    <property type="entry name" value="DinB/YfiT-like putative metalloenzymes"/>
    <property type="match status" value="1"/>
</dbReference>
<dbReference type="Proteomes" id="UP000189739">
    <property type="component" value="Unassembled WGS sequence"/>
</dbReference>
<name>A0A1S9PC82_9SPHI</name>
<dbReference type="RefSeq" id="WP_078349258.1">
    <property type="nucleotide sequence ID" value="NZ_MBTF01000023.1"/>
</dbReference>
<dbReference type="EMBL" id="MBTF01000023">
    <property type="protein sequence ID" value="OOQ58560.1"/>
    <property type="molecule type" value="Genomic_DNA"/>
</dbReference>
<organism evidence="2 3">
    <name type="scientific">Mucilaginibacter pedocola</name>
    <dbReference type="NCBI Taxonomy" id="1792845"/>
    <lineage>
        <taxon>Bacteria</taxon>
        <taxon>Pseudomonadati</taxon>
        <taxon>Bacteroidota</taxon>
        <taxon>Sphingobacteriia</taxon>
        <taxon>Sphingobacteriales</taxon>
        <taxon>Sphingobacteriaceae</taxon>
        <taxon>Mucilaginibacter</taxon>
    </lineage>
</organism>
<dbReference type="Pfam" id="PF12867">
    <property type="entry name" value="DinB_2"/>
    <property type="match status" value="1"/>
</dbReference>
<sequence>MNIAKERRAIESALDEYRRQLDGFTEDAFATTPPIGGWSYSEVYDHILKSSLGSSIALERCTHNNCPPTKKGMNFWGYYMMLTGNVPPFKTNVPEAVAAKVAPKKIEIEEAKNLIIKVRKRIESTAQLVASASPRARWEHPRLGMLNASQWFKFIRVHLQHHLEQLDRIRKSFGA</sequence>
<comment type="caution">
    <text evidence="2">The sequence shown here is derived from an EMBL/GenBank/DDBJ whole genome shotgun (WGS) entry which is preliminary data.</text>
</comment>
<dbReference type="Gene3D" id="1.20.120.450">
    <property type="entry name" value="dinb family like domain"/>
    <property type="match status" value="1"/>
</dbReference>
<evidence type="ECO:0000313" key="3">
    <source>
        <dbReference type="Proteomes" id="UP000189739"/>
    </source>
</evidence>